<dbReference type="AlphaFoldDB" id="A0A7S4BL32"/>
<dbReference type="InterPro" id="IPR013587">
    <property type="entry name" value="Nitrate/nitrite_sensing"/>
</dbReference>
<accession>A0A7S4BL32</accession>
<sequence length="471" mass="50453">MNDSSNAPSTPADVKDACINRPPISPLPAASFHRNESTIGACDSSMDGLTAPAALSIRLVHATQRERGVTCGWVASGGVHFRRLLDEARARSDAAAAASPALLPWAEELVQIRFEAEKAVAAAEATAEPSFSVSSVAAAARAGASERRADQTGGSFRFLGRDFNQRSAPVLLSSINDLCESSAGMRETAKPSDAAKPAVCPSEYVGRAALFYGLLIRYSSLNRRLIDATYPDDGSFGLSPARSGAAAERSFARLKEATGVERAFLCGALALGDDEFGRLPPQAFSMLVALLQEQQQLEAKVRETAPPSLLDLITAGFDISPELREMRASFTADFDLSKLRERMGAERCWAIMTRHLDKLERLQLLISAKVSNVSPQLGLDASSEQDSLLWRTALTKSPSALLSITQALLALRRPSRTIHPLLPLRQMCAVALLPTKSALGAAALRNVHMTLLNAVDELAMPFSPHGCTYPN</sequence>
<dbReference type="Pfam" id="PF08376">
    <property type="entry name" value="NIT"/>
    <property type="match status" value="2"/>
</dbReference>
<proteinExistence type="predicted"/>
<feature type="domain" description="Nitrate/nitrite sensing protein" evidence="2">
    <location>
        <begin position="217"/>
        <end position="368"/>
    </location>
</feature>
<dbReference type="EMBL" id="HBIZ01034566">
    <property type="protein sequence ID" value="CAE0769412.1"/>
    <property type="molecule type" value="Transcribed_RNA"/>
</dbReference>
<protein>
    <recommendedName>
        <fullName evidence="2">Nitrate/nitrite sensing protein domain-containing protein</fullName>
    </recommendedName>
</protein>
<evidence type="ECO:0000313" key="3">
    <source>
        <dbReference type="EMBL" id="CAE0769412.1"/>
    </source>
</evidence>
<feature type="region of interest" description="Disordered" evidence="1">
    <location>
        <begin position="1"/>
        <end position="20"/>
    </location>
</feature>
<organism evidence="3">
    <name type="scientific">Chrysotila carterae</name>
    <name type="common">Marine alga</name>
    <name type="synonym">Syracosphaera carterae</name>
    <dbReference type="NCBI Taxonomy" id="13221"/>
    <lineage>
        <taxon>Eukaryota</taxon>
        <taxon>Haptista</taxon>
        <taxon>Haptophyta</taxon>
        <taxon>Prymnesiophyceae</taxon>
        <taxon>Isochrysidales</taxon>
        <taxon>Isochrysidaceae</taxon>
        <taxon>Chrysotila</taxon>
    </lineage>
</organism>
<evidence type="ECO:0000256" key="1">
    <source>
        <dbReference type="SAM" id="MobiDB-lite"/>
    </source>
</evidence>
<gene>
    <name evidence="3" type="ORF">PCAR00345_LOCUS22024</name>
</gene>
<evidence type="ECO:0000259" key="2">
    <source>
        <dbReference type="Pfam" id="PF08376"/>
    </source>
</evidence>
<name>A0A7S4BL32_CHRCT</name>
<feature type="domain" description="Nitrate/nitrite sensing protein" evidence="2">
    <location>
        <begin position="59"/>
        <end position="102"/>
    </location>
</feature>
<reference evidence="3" key="1">
    <citation type="submission" date="2021-01" db="EMBL/GenBank/DDBJ databases">
        <authorList>
            <person name="Corre E."/>
            <person name="Pelletier E."/>
            <person name="Niang G."/>
            <person name="Scheremetjew M."/>
            <person name="Finn R."/>
            <person name="Kale V."/>
            <person name="Holt S."/>
            <person name="Cochrane G."/>
            <person name="Meng A."/>
            <person name="Brown T."/>
            <person name="Cohen L."/>
        </authorList>
    </citation>
    <scope>NUCLEOTIDE SEQUENCE</scope>
    <source>
        <strain evidence="3">CCMP645</strain>
    </source>
</reference>